<name>A0A1H3A3X0_9RHOB</name>
<dbReference type="OrthoDB" id="6105449at2"/>
<feature type="transmembrane region" description="Helical" evidence="1">
    <location>
        <begin position="188"/>
        <end position="207"/>
    </location>
</feature>
<dbReference type="RefSeq" id="WP_074737151.1">
    <property type="nucleotide sequence ID" value="NZ_FNNP01000004.1"/>
</dbReference>
<sequence length="308" mass="32691">MASTSAQNRPSIPYAFAVAGVLCASICFGLVPYFSRSLTEQGIAPYAVAFYRYIVAAFFLLPVLILHRKEWREIIWGLSAGAVMGLGWIGYVTALEKLPTSTVGVLYMTYPVFTLIIAWVVFADAPTRRALLASGLIVVAAFIAGAPGSVPTEHLTTLLISLAAPFGFGFGICVLVHRLSRIAPLARIASVSLGSVLGLAPLILGADVQELLPRDQSDWFLIMGIGLVTAFVPQLIYTICSPVIGASQTAVVGSIELPTMFAVGFLAFGEAITLPQTFACALVLGAITITKSRKTHTVSTVISKSPKR</sequence>
<feature type="transmembrane region" description="Helical" evidence="1">
    <location>
        <begin position="46"/>
        <end position="67"/>
    </location>
</feature>
<feature type="transmembrane region" description="Helical" evidence="1">
    <location>
        <begin position="105"/>
        <end position="123"/>
    </location>
</feature>
<dbReference type="SUPFAM" id="SSF103481">
    <property type="entry name" value="Multidrug resistance efflux transporter EmrE"/>
    <property type="match status" value="2"/>
</dbReference>
<accession>A0A1H3A3X0</accession>
<gene>
    <name evidence="3" type="ORF">SAMN05444358_10418</name>
</gene>
<dbReference type="Pfam" id="PF00892">
    <property type="entry name" value="EamA"/>
    <property type="match status" value="1"/>
</dbReference>
<dbReference type="PANTHER" id="PTHR22911">
    <property type="entry name" value="ACYL-MALONYL CONDENSING ENZYME-RELATED"/>
    <property type="match status" value="1"/>
</dbReference>
<dbReference type="Proteomes" id="UP000183400">
    <property type="component" value="Unassembled WGS sequence"/>
</dbReference>
<feature type="transmembrane region" description="Helical" evidence="1">
    <location>
        <begin position="156"/>
        <end position="176"/>
    </location>
</feature>
<reference evidence="4" key="1">
    <citation type="submission" date="2016-10" db="EMBL/GenBank/DDBJ databases">
        <authorList>
            <person name="Varghese N."/>
            <person name="Submissions S."/>
        </authorList>
    </citation>
    <scope>NUCLEOTIDE SEQUENCE [LARGE SCALE GENOMIC DNA]</scope>
    <source>
        <strain evidence="4">DSM 27839</strain>
    </source>
</reference>
<dbReference type="GO" id="GO:0016020">
    <property type="term" value="C:membrane"/>
    <property type="evidence" value="ECO:0007669"/>
    <property type="project" value="InterPro"/>
</dbReference>
<dbReference type="AlphaFoldDB" id="A0A1H3A3X0"/>
<dbReference type="EMBL" id="FNNP01000004">
    <property type="protein sequence ID" value="SDX23924.1"/>
    <property type="molecule type" value="Genomic_DNA"/>
</dbReference>
<evidence type="ECO:0000313" key="3">
    <source>
        <dbReference type="EMBL" id="SDX23924.1"/>
    </source>
</evidence>
<feature type="transmembrane region" description="Helical" evidence="1">
    <location>
        <begin position="130"/>
        <end position="150"/>
    </location>
</feature>
<evidence type="ECO:0000259" key="2">
    <source>
        <dbReference type="Pfam" id="PF00892"/>
    </source>
</evidence>
<evidence type="ECO:0000256" key="1">
    <source>
        <dbReference type="SAM" id="Phobius"/>
    </source>
</evidence>
<feature type="transmembrane region" description="Helical" evidence="1">
    <location>
        <begin position="219"/>
        <end position="237"/>
    </location>
</feature>
<feature type="transmembrane region" description="Helical" evidence="1">
    <location>
        <begin position="274"/>
        <end position="290"/>
    </location>
</feature>
<keyword evidence="1" id="KW-0472">Membrane</keyword>
<dbReference type="InterPro" id="IPR000620">
    <property type="entry name" value="EamA_dom"/>
</dbReference>
<keyword evidence="1" id="KW-0812">Transmembrane</keyword>
<feature type="domain" description="EamA" evidence="2">
    <location>
        <begin position="17"/>
        <end position="143"/>
    </location>
</feature>
<feature type="transmembrane region" description="Helical" evidence="1">
    <location>
        <begin position="74"/>
        <end position="93"/>
    </location>
</feature>
<evidence type="ECO:0000313" key="4">
    <source>
        <dbReference type="Proteomes" id="UP000183400"/>
    </source>
</evidence>
<organism evidence="3 4">
    <name type="scientific">Ruegeria halocynthiae</name>
    <dbReference type="NCBI Taxonomy" id="985054"/>
    <lineage>
        <taxon>Bacteria</taxon>
        <taxon>Pseudomonadati</taxon>
        <taxon>Pseudomonadota</taxon>
        <taxon>Alphaproteobacteria</taxon>
        <taxon>Rhodobacterales</taxon>
        <taxon>Roseobacteraceae</taxon>
        <taxon>Ruegeria</taxon>
    </lineage>
</organism>
<keyword evidence="4" id="KW-1185">Reference proteome</keyword>
<proteinExistence type="predicted"/>
<dbReference type="STRING" id="985054.SAMN05444358_10418"/>
<feature type="transmembrane region" description="Helical" evidence="1">
    <location>
        <begin position="249"/>
        <end position="268"/>
    </location>
</feature>
<keyword evidence="1" id="KW-1133">Transmembrane helix</keyword>
<feature type="transmembrane region" description="Helical" evidence="1">
    <location>
        <begin position="12"/>
        <end position="34"/>
    </location>
</feature>
<dbReference type="InterPro" id="IPR037185">
    <property type="entry name" value="EmrE-like"/>
</dbReference>
<protein>
    <submittedName>
        <fullName evidence="3">EamA domain-containing membrane protein RarD</fullName>
    </submittedName>
</protein>
<dbReference type="PANTHER" id="PTHR22911:SF137">
    <property type="entry name" value="SOLUTE CARRIER FAMILY 35 MEMBER G2-RELATED"/>
    <property type="match status" value="1"/>
</dbReference>